<dbReference type="EMBL" id="FNPC01000004">
    <property type="protein sequence ID" value="SDY32518.1"/>
    <property type="molecule type" value="Genomic_DNA"/>
</dbReference>
<organism evidence="1 2">
    <name type="scientific">Halopenitus persicus</name>
    <dbReference type="NCBI Taxonomy" id="1048396"/>
    <lineage>
        <taxon>Archaea</taxon>
        <taxon>Methanobacteriati</taxon>
        <taxon>Methanobacteriota</taxon>
        <taxon>Stenosarchaea group</taxon>
        <taxon>Halobacteria</taxon>
        <taxon>Halobacteriales</taxon>
        <taxon>Haloferacaceae</taxon>
        <taxon>Halopenitus</taxon>
    </lineage>
</organism>
<reference evidence="2" key="1">
    <citation type="submission" date="2016-10" db="EMBL/GenBank/DDBJ databases">
        <authorList>
            <person name="Varghese N."/>
            <person name="Submissions S."/>
        </authorList>
    </citation>
    <scope>NUCLEOTIDE SEQUENCE [LARGE SCALE GENOMIC DNA]</scope>
    <source>
        <strain evidence="2">DC30,IBRC 10041,KCTC 4046</strain>
    </source>
</reference>
<name>A0A1H3IZB0_9EURY</name>
<evidence type="ECO:0000313" key="2">
    <source>
        <dbReference type="Proteomes" id="UP000199079"/>
    </source>
</evidence>
<sequence length="46" mass="5021">MCFAAPTVKEVAEATGQDLEQVARDFHATAKAAEESPDEMRERLGL</sequence>
<keyword evidence="2" id="KW-1185">Reference proteome</keyword>
<accession>A0A1H3IZB0</accession>
<dbReference type="Proteomes" id="UP000199079">
    <property type="component" value="Unassembled WGS sequence"/>
</dbReference>
<dbReference type="AlphaFoldDB" id="A0A1H3IZB0"/>
<protein>
    <submittedName>
        <fullName evidence="1">Uncharacterized protein</fullName>
    </submittedName>
</protein>
<gene>
    <name evidence="1" type="ORF">SAMN05216564_104304</name>
</gene>
<proteinExistence type="predicted"/>
<evidence type="ECO:0000313" key="1">
    <source>
        <dbReference type="EMBL" id="SDY32518.1"/>
    </source>
</evidence>